<evidence type="ECO:0000313" key="2">
    <source>
        <dbReference type="Proteomes" id="UP000805649"/>
    </source>
</evidence>
<evidence type="ECO:0000313" key="1">
    <source>
        <dbReference type="EMBL" id="KAL0937524.1"/>
    </source>
</evidence>
<accession>A0ACC3Z0A3</accession>
<dbReference type="EMBL" id="VUJX02000004">
    <property type="protein sequence ID" value="KAL0937524.1"/>
    <property type="molecule type" value="Genomic_DNA"/>
</dbReference>
<reference evidence="1 2" key="1">
    <citation type="journal article" date="2020" name="Phytopathology">
        <title>Genome Sequence Resources of Colletotrichum truncatum, C. plurivorum, C. musicola, and C. sojae: Four Species Pathogenic to Soybean (Glycine max).</title>
        <authorList>
            <person name="Rogerio F."/>
            <person name="Boufleur T.R."/>
            <person name="Ciampi-Guillardi M."/>
            <person name="Sukno S.A."/>
            <person name="Thon M.R."/>
            <person name="Massola Junior N.S."/>
            <person name="Baroncelli R."/>
        </authorList>
    </citation>
    <scope>NUCLEOTIDE SEQUENCE [LARGE SCALE GENOMIC DNA]</scope>
    <source>
        <strain evidence="1 2">CMES1059</strain>
    </source>
</reference>
<sequence>MKEAIISAGMQQSPYVQRLYYLLCQGTLVEIIDTPIPTPKHGQVLIRVVASGSNPKDWTFAEFFPPSNTGDDLAGYVEAVGDGVVEFRKGDRVAAFHEMMAPHGSFAEYAIAWAHTTFHLPENVSFEDAATIPLTAMTAAIGLFSNLRLPYPWHSEEDRPETGPLVIYGAGAAVGSFAIQLARKSGIHPLICVAGQSKDHVESLIDRTKGDTIVDYRQGHDYVVEEIKKALGGKKLRYALDSVGDQGSDIALGQVIEPTDARLSIVRPFDRTKIPKTPGVVFPAGLALPTLHGVPDGVEVFWTAVGSVHGSEKHFGYVFFRYISLGLQEGWFKPHPKQIVPKGLHGLAEGLKNLRDGKAHSFKYVYRIADTN</sequence>
<proteinExistence type="predicted"/>
<dbReference type="Proteomes" id="UP000805649">
    <property type="component" value="Unassembled WGS sequence"/>
</dbReference>
<comment type="caution">
    <text evidence="1">The sequence shown here is derived from an EMBL/GenBank/DDBJ whole genome shotgun (WGS) entry which is preliminary data.</text>
</comment>
<gene>
    <name evidence="1" type="ORF">CTRU02_207255</name>
</gene>
<organism evidence="1 2">
    <name type="scientific">Colletotrichum truncatum</name>
    <name type="common">Anthracnose fungus</name>
    <name type="synonym">Colletotrichum capsici</name>
    <dbReference type="NCBI Taxonomy" id="5467"/>
    <lineage>
        <taxon>Eukaryota</taxon>
        <taxon>Fungi</taxon>
        <taxon>Dikarya</taxon>
        <taxon>Ascomycota</taxon>
        <taxon>Pezizomycotina</taxon>
        <taxon>Sordariomycetes</taxon>
        <taxon>Hypocreomycetidae</taxon>
        <taxon>Glomerellales</taxon>
        <taxon>Glomerellaceae</taxon>
        <taxon>Colletotrichum</taxon>
        <taxon>Colletotrichum truncatum species complex</taxon>
    </lineage>
</organism>
<keyword evidence="2" id="KW-1185">Reference proteome</keyword>
<name>A0ACC3Z0A3_COLTU</name>
<protein>
    <submittedName>
        <fullName evidence="1">Alcohol dehydrogenase</fullName>
    </submittedName>
</protein>